<dbReference type="EMBL" id="JACJJG010000016">
    <property type="protein sequence ID" value="MBM6673226.1"/>
    <property type="molecule type" value="Genomic_DNA"/>
</dbReference>
<dbReference type="PROSITE" id="PS50076">
    <property type="entry name" value="DNAJ_2"/>
    <property type="match status" value="1"/>
</dbReference>
<proteinExistence type="predicted"/>
<dbReference type="SUPFAM" id="SSF46565">
    <property type="entry name" value="Chaperone J-domain"/>
    <property type="match status" value="1"/>
</dbReference>
<dbReference type="Gene3D" id="1.10.3680.10">
    <property type="entry name" value="TerB-like"/>
    <property type="match status" value="1"/>
</dbReference>
<dbReference type="Proteomes" id="UP000706891">
    <property type="component" value="Unassembled WGS sequence"/>
</dbReference>
<dbReference type="InterPro" id="IPR050817">
    <property type="entry name" value="DjlA_DnaK_co-chaperone"/>
</dbReference>
<evidence type="ECO:0000313" key="4">
    <source>
        <dbReference type="Proteomes" id="UP000706891"/>
    </source>
</evidence>
<gene>
    <name evidence="3" type="ORF">H6A34_04960</name>
</gene>
<dbReference type="InterPro" id="IPR029024">
    <property type="entry name" value="TerB-like"/>
</dbReference>
<comment type="caution">
    <text evidence="3">The sequence shown here is derived from an EMBL/GenBank/DDBJ whole genome shotgun (WGS) entry which is preliminary data.</text>
</comment>
<protein>
    <submittedName>
        <fullName evidence="3">DnaJ domain-containing protein</fullName>
    </submittedName>
</protein>
<dbReference type="AlphaFoldDB" id="A0A939B6Z2"/>
<accession>A0A939B6Z2</accession>
<keyword evidence="1" id="KW-1133">Transmembrane helix</keyword>
<reference evidence="3" key="2">
    <citation type="journal article" date="2021" name="Sci. Rep.">
        <title>The distribution of antibiotic resistance genes in chicken gut microbiota commensals.</title>
        <authorList>
            <person name="Juricova H."/>
            <person name="Matiasovicova J."/>
            <person name="Kubasova T."/>
            <person name="Cejkova D."/>
            <person name="Rychlik I."/>
        </authorList>
    </citation>
    <scope>NUCLEOTIDE SEQUENCE</scope>
    <source>
        <strain evidence="3">An824</strain>
    </source>
</reference>
<name>A0A939B6Z2_9BACT</name>
<dbReference type="SUPFAM" id="SSF158682">
    <property type="entry name" value="TerB-like"/>
    <property type="match status" value="1"/>
</dbReference>
<dbReference type="RefSeq" id="WP_021949173.1">
    <property type="nucleotide sequence ID" value="NZ_JACJJG010000016.1"/>
</dbReference>
<dbReference type="PRINTS" id="PR00625">
    <property type="entry name" value="JDOMAIN"/>
</dbReference>
<dbReference type="Gene3D" id="1.10.287.110">
    <property type="entry name" value="DnaJ domain"/>
    <property type="match status" value="1"/>
</dbReference>
<evidence type="ECO:0000256" key="1">
    <source>
        <dbReference type="SAM" id="Phobius"/>
    </source>
</evidence>
<reference evidence="3" key="1">
    <citation type="submission" date="2020-08" db="EMBL/GenBank/DDBJ databases">
        <authorList>
            <person name="Cejkova D."/>
            <person name="Kubasova T."/>
            <person name="Jahodarova E."/>
            <person name="Rychlik I."/>
        </authorList>
    </citation>
    <scope>NUCLEOTIDE SEQUENCE</scope>
    <source>
        <strain evidence="3">An824</strain>
    </source>
</reference>
<dbReference type="CDD" id="cd06257">
    <property type="entry name" value="DnaJ"/>
    <property type="match status" value="1"/>
</dbReference>
<feature type="transmembrane region" description="Helical" evidence="1">
    <location>
        <begin position="6"/>
        <end position="35"/>
    </location>
</feature>
<keyword evidence="1" id="KW-0472">Membrane</keyword>
<dbReference type="Pfam" id="PF05099">
    <property type="entry name" value="TerB"/>
    <property type="match status" value="1"/>
</dbReference>
<evidence type="ECO:0000313" key="3">
    <source>
        <dbReference type="EMBL" id="MBM6673226.1"/>
    </source>
</evidence>
<keyword evidence="4" id="KW-1185">Reference proteome</keyword>
<keyword evidence="1" id="KW-0812">Transmembrane</keyword>
<dbReference type="PANTHER" id="PTHR24074">
    <property type="entry name" value="CO-CHAPERONE PROTEIN DJLA"/>
    <property type="match status" value="1"/>
</dbReference>
<evidence type="ECO:0000259" key="2">
    <source>
        <dbReference type="PROSITE" id="PS50076"/>
    </source>
</evidence>
<dbReference type="SMART" id="SM00271">
    <property type="entry name" value="DnaJ"/>
    <property type="match status" value="1"/>
</dbReference>
<sequence>MSAGKWIGGILGFMSGGALGALAGVALGALFDYGLKAVNKDEDRRASGFAGGDDAWEQARRRQYYEGQRNSFLFSLLVLASYIIKADGKVMHSEMEFVRRFLRMNFGEAAVEQGNAILLKLFDEQKRMDASRPGAFKETIRQSCVQIAANMDYSQRLQLLNFLAMLAQADGSVPQGEIDALKEVARFLGMSDSEVDSMLKLSGGTLDDAYAVLGIKPDATDDEVRRAYRALALKHHPDRVAALGEDIRRAAEKKFQEINEAKERIYKARGM</sequence>
<dbReference type="InterPro" id="IPR001623">
    <property type="entry name" value="DnaJ_domain"/>
</dbReference>
<dbReference type="InterPro" id="IPR007791">
    <property type="entry name" value="DjlA_N"/>
</dbReference>
<dbReference type="Pfam" id="PF00226">
    <property type="entry name" value="DnaJ"/>
    <property type="match status" value="1"/>
</dbReference>
<organism evidence="3 4">
    <name type="scientific">Marseilla massiliensis</name>
    <dbReference type="NCBI Taxonomy" id="1841864"/>
    <lineage>
        <taxon>Bacteria</taxon>
        <taxon>Pseudomonadati</taxon>
        <taxon>Bacteroidota</taxon>
        <taxon>Bacteroidia</taxon>
        <taxon>Bacteroidales</taxon>
        <taxon>Prevotellaceae</taxon>
        <taxon>Marseilla</taxon>
    </lineage>
</organism>
<feature type="domain" description="J" evidence="2">
    <location>
        <begin position="208"/>
        <end position="270"/>
    </location>
</feature>
<dbReference type="InterPro" id="IPR036869">
    <property type="entry name" value="J_dom_sf"/>
</dbReference>